<feature type="compositionally biased region" description="Low complexity" evidence="2">
    <location>
        <begin position="795"/>
        <end position="809"/>
    </location>
</feature>
<keyword evidence="1" id="KW-0235">DNA replication</keyword>
<dbReference type="InterPro" id="IPR040203">
    <property type="entry name" value="Sld2"/>
</dbReference>
<dbReference type="eggNOG" id="ENOG502RV9U">
    <property type="taxonomic scope" value="Eukaryota"/>
</dbReference>
<feature type="compositionally biased region" description="Polar residues" evidence="2">
    <location>
        <begin position="420"/>
        <end position="439"/>
    </location>
</feature>
<dbReference type="PANTHER" id="PTHR28124:SF1">
    <property type="entry name" value="DNA REPLICATION REGULATOR SLD2"/>
    <property type="match status" value="1"/>
</dbReference>
<feature type="region of interest" description="Disordered" evidence="2">
    <location>
        <begin position="727"/>
        <end position="748"/>
    </location>
</feature>
<feature type="compositionally biased region" description="Polar residues" evidence="2">
    <location>
        <begin position="528"/>
        <end position="540"/>
    </location>
</feature>
<evidence type="ECO:0000256" key="1">
    <source>
        <dbReference type="RuleBase" id="RU367067"/>
    </source>
</evidence>
<feature type="compositionally biased region" description="Polar residues" evidence="2">
    <location>
        <begin position="505"/>
        <end position="520"/>
    </location>
</feature>
<dbReference type="GO" id="GO:0031261">
    <property type="term" value="C:DNA replication preinitiation complex"/>
    <property type="evidence" value="ECO:0007669"/>
    <property type="project" value="TreeGrafter"/>
</dbReference>
<comment type="similarity">
    <text evidence="1">Belongs to the SLD2 family.</text>
</comment>
<feature type="region of interest" description="Disordered" evidence="2">
    <location>
        <begin position="327"/>
        <end position="355"/>
    </location>
</feature>
<evidence type="ECO:0000313" key="4">
    <source>
        <dbReference type="Proteomes" id="UP000053664"/>
    </source>
</evidence>
<dbReference type="GO" id="GO:1902977">
    <property type="term" value="P:mitotic DNA replication preinitiation complex assembly"/>
    <property type="evidence" value="ECO:0007669"/>
    <property type="project" value="TreeGrafter"/>
</dbReference>
<dbReference type="RefSeq" id="XP_007879063.1">
    <property type="nucleotide sequence ID" value="XM_007880872.1"/>
</dbReference>
<feature type="compositionally biased region" description="Low complexity" evidence="2">
    <location>
        <begin position="836"/>
        <end position="851"/>
    </location>
</feature>
<dbReference type="Proteomes" id="UP000053664">
    <property type="component" value="Unassembled WGS sequence"/>
</dbReference>
<dbReference type="HOGENOM" id="CLU_330439_0_0_1"/>
<name>A0A061HEN5_9BASI</name>
<dbReference type="GO" id="GO:0003697">
    <property type="term" value="F:single-stranded DNA binding"/>
    <property type="evidence" value="ECO:0007669"/>
    <property type="project" value="TreeGrafter"/>
</dbReference>
<feature type="compositionally biased region" description="Basic and acidic residues" evidence="2">
    <location>
        <begin position="21"/>
        <end position="34"/>
    </location>
</feature>
<keyword evidence="1" id="KW-0539">Nucleus</keyword>
<feature type="compositionally biased region" description="Acidic residues" evidence="2">
    <location>
        <begin position="391"/>
        <end position="404"/>
    </location>
</feature>
<dbReference type="OrthoDB" id="8775810at2759"/>
<feature type="compositionally biased region" description="Polar residues" evidence="2">
    <location>
        <begin position="132"/>
        <end position="143"/>
    </location>
</feature>
<dbReference type="AlphaFoldDB" id="A0A061HEN5"/>
<gene>
    <name evidence="3" type="ORF">PFL1_03355</name>
</gene>
<comment type="subcellular location">
    <subcellularLocation>
        <location evidence="1">Nucleus</location>
    </subcellularLocation>
</comment>
<feature type="compositionally biased region" description="Basic and acidic residues" evidence="2">
    <location>
        <begin position="546"/>
        <end position="563"/>
    </location>
</feature>
<dbReference type="Gene3D" id="1.10.10.1460">
    <property type="match status" value="1"/>
</dbReference>
<feature type="compositionally biased region" description="Basic and acidic residues" evidence="2">
    <location>
        <begin position="90"/>
        <end position="103"/>
    </location>
</feature>
<feature type="region of interest" description="Disordered" evidence="2">
    <location>
        <begin position="258"/>
        <end position="277"/>
    </location>
</feature>
<dbReference type="KEGG" id="pfp:PFL1_03355"/>
<feature type="compositionally biased region" description="Polar residues" evidence="2">
    <location>
        <begin position="565"/>
        <end position="574"/>
    </location>
</feature>
<feature type="region of interest" description="Disordered" evidence="2">
    <location>
        <begin position="790"/>
        <end position="917"/>
    </location>
</feature>
<feature type="compositionally biased region" description="Polar residues" evidence="2">
    <location>
        <begin position="611"/>
        <end position="620"/>
    </location>
</feature>
<dbReference type="GO" id="GO:0006270">
    <property type="term" value="P:DNA replication initiation"/>
    <property type="evidence" value="ECO:0007669"/>
    <property type="project" value="UniProtKB-UniRule"/>
</dbReference>
<feature type="compositionally biased region" description="Polar residues" evidence="2">
    <location>
        <begin position="194"/>
        <end position="205"/>
    </location>
</feature>
<dbReference type="PANTHER" id="PTHR28124">
    <property type="entry name" value="DNA REPLICATION REGULATOR SLD2"/>
    <property type="match status" value="1"/>
</dbReference>
<feature type="compositionally biased region" description="Polar residues" evidence="2">
    <location>
        <begin position="164"/>
        <end position="173"/>
    </location>
</feature>
<reference evidence="3 4" key="1">
    <citation type="journal article" date="2013" name="Plant Cell">
        <title>The transition from a phytopathogenic smut ancestor to an anamorphic biocontrol agent deciphered by comparative whole-genome analysis.</title>
        <authorList>
            <person name="Lefebvre F."/>
            <person name="Joly D.L."/>
            <person name="Labbe C."/>
            <person name="Teichmann B."/>
            <person name="Linning R."/>
            <person name="Belzile F."/>
            <person name="Bakkeren G."/>
            <person name="Belanger R.R."/>
        </authorList>
    </citation>
    <scope>NUCLEOTIDE SEQUENCE [LARGE SCALE GENOMIC DNA]</scope>
    <source>
        <strain evidence="3 4">PF-1</strain>
    </source>
</reference>
<sequence length="941" mass="98766">MESILRKELKQWQRQFRAKHGREPTKRDILRHPEIASTYDTWNAISAEGGASKPKPSRSSSACDGHASSSTAHTDNARARKDHAHHRRDHPPAPEPKRRRDDTASTSSAASGTQPDAAIFKTPTKPRRSSDTHPSNASSTPTHGNPFRTPSRSDDRHSRASSSTLTPQAQRTVETGGRQHPPPSPTGSIIDVQMTPTKASPSGTTGDRYDYAASPSKLRMLVASHSTRSPINDRGTGSGANIADRTELITYTPRTKARKRLRGEEVPPTPKQHEGGKAVKRGTGAVFAAFLASKDSEGDGSMAVSWAQDSDKRKPLGRGNAVGGLAAYGFGSLGKPSASKQGKFGPTGQKSKSLGSALGVGITSLLKPGQRAANGVPRTAEAVGTGPRVSDDEDDDDDDDEEEFPSSPSKAVRIGKELSRGTSQAQSLPRSASGGSRSFQPLFASPFGNHAPVKLPKEMLGTPPSSLVAGPNTAGGGLFAAELAARSRSGQASLSPPGATRSMPGHSSSPEADHAPSSSALRVGRGGRTSSPATGITTPSPAGGADDEHLLDAERATEADRHSHQPSWKVSTIELSDDEGESMAGAGGHRQAKTITVLPYQRYGSLRNKAASLSRTTSRLGQEAAADTGGRGSGPGPGAENDRAANIVGESGDNDDVEDDGDDDDDDLFGYAIHHSPHKDRPIAQFGDTTGVASYVAATDESAINSSSDSEASDPIQRLLLSTLSLHSPGGRVRRRQRRDAASSSGSSLPIQARALLRAQRLNDARHIEALLGAGRDELEMLRVEDEMREEEEAAAAAAGNGKKAAKNWGEAKSRAMPEGGAKGKGRGRPKKEEAASQSASGAGAAPQKPSLAFSRAGRSGLADDEEADADRLADRVLRNHFGASDDEEDDEGRDRAAARTMHAGGGGYLGGVDSDEDWMSEVESDEYGLGDGRMDELDVI</sequence>
<proteinExistence type="inferred from homology"/>
<feature type="region of interest" description="Disordered" evidence="2">
    <location>
        <begin position="16"/>
        <end position="209"/>
    </location>
</feature>
<comment type="function">
    <text evidence="1">Has a role in the initiation of DNA replication. Required at S-phase checkpoint.</text>
</comment>
<keyword evidence="1" id="KW-0131">Cell cycle</keyword>
<protein>
    <recommendedName>
        <fullName evidence="1">DNA replication regulator SLD2</fullName>
    </recommendedName>
</protein>
<evidence type="ECO:0000313" key="3">
    <source>
        <dbReference type="EMBL" id="EPQ29066.1"/>
    </source>
</evidence>
<dbReference type="GeneID" id="19317465"/>
<dbReference type="GO" id="GO:0003688">
    <property type="term" value="F:DNA replication origin binding"/>
    <property type="evidence" value="ECO:0007669"/>
    <property type="project" value="TreeGrafter"/>
</dbReference>
<dbReference type="GO" id="GO:0000727">
    <property type="term" value="P:double-strand break repair via break-induced replication"/>
    <property type="evidence" value="ECO:0007669"/>
    <property type="project" value="TreeGrafter"/>
</dbReference>
<feature type="compositionally biased region" description="Basic residues" evidence="2">
    <location>
        <begin position="80"/>
        <end position="89"/>
    </location>
</feature>
<accession>A0A061HEN5</accession>
<evidence type="ECO:0000256" key="2">
    <source>
        <dbReference type="SAM" id="MobiDB-lite"/>
    </source>
</evidence>
<feature type="compositionally biased region" description="Low complexity" evidence="2">
    <location>
        <begin position="49"/>
        <end position="70"/>
    </location>
</feature>
<dbReference type="EMBL" id="KE361632">
    <property type="protein sequence ID" value="EPQ29066.1"/>
    <property type="molecule type" value="Genomic_DNA"/>
</dbReference>
<organism evidence="3 4">
    <name type="scientific">Pseudozyma flocculosa PF-1</name>
    <dbReference type="NCBI Taxonomy" id="1277687"/>
    <lineage>
        <taxon>Eukaryota</taxon>
        <taxon>Fungi</taxon>
        <taxon>Dikarya</taxon>
        <taxon>Basidiomycota</taxon>
        <taxon>Ustilaginomycotina</taxon>
        <taxon>Ustilaginomycetes</taxon>
        <taxon>Ustilaginales</taxon>
        <taxon>Ustilaginaceae</taxon>
        <taxon>Pseudozyma</taxon>
    </lineage>
</organism>
<feature type="compositionally biased region" description="Acidic residues" evidence="2">
    <location>
        <begin position="652"/>
        <end position="668"/>
    </location>
</feature>
<feature type="region of interest" description="Disordered" evidence="2">
    <location>
        <begin position="367"/>
        <end position="686"/>
    </location>
</feature>